<accession>A0A9P5PK28</accession>
<reference evidence="2" key="1">
    <citation type="submission" date="2020-11" db="EMBL/GenBank/DDBJ databases">
        <authorList>
            <consortium name="DOE Joint Genome Institute"/>
            <person name="Ahrendt S."/>
            <person name="Riley R."/>
            <person name="Andreopoulos W."/>
            <person name="Labutti K."/>
            <person name="Pangilinan J."/>
            <person name="Ruiz-Duenas F.J."/>
            <person name="Barrasa J.M."/>
            <person name="Sanchez-Garcia M."/>
            <person name="Camarero S."/>
            <person name="Miyauchi S."/>
            <person name="Serrano A."/>
            <person name="Linde D."/>
            <person name="Babiker R."/>
            <person name="Drula E."/>
            <person name="Ayuso-Fernandez I."/>
            <person name="Pacheco R."/>
            <person name="Padilla G."/>
            <person name="Ferreira P."/>
            <person name="Barriuso J."/>
            <person name="Kellner H."/>
            <person name="Castanera R."/>
            <person name="Alfaro M."/>
            <person name="Ramirez L."/>
            <person name="Pisabarro A.G."/>
            <person name="Kuo A."/>
            <person name="Tritt A."/>
            <person name="Lipzen A."/>
            <person name="He G."/>
            <person name="Yan M."/>
            <person name="Ng V."/>
            <person name="Cullen D."/>
            <person name="Martin F."/>
            <person name="Rosso M.-N."/>
            <person name="Henrissat B."/>
            <person name="Hibbett D."/>
            <person name="Martinez A.T."/>
            <person name="Grigoriev I.V."/>
        </authorList>
    </citation>
    <scope>NUCLEOTIDE SEQUENCE</scope>
    <source>
        <strain evidence="2">AH 40177</strain>
    </source>
</reference>
<dbReference type="AlphaFoldDB" id="A0A9P5PK28"/>
<keyword evidence="3" id="KW-1185">Reference proteome</keyword>
<proteinExistence type="predicted"/>
<evidence type="ECO:0000256" key="1">
    <source>
        <dbReference type="SAM" id="MobiDB-lite"/>
    </source>
</evidence>
<gene>
    <name evidence="2" type="ORF">BDP27DRAFT_1449362</name>
</gene>
<sequence>MHIRCSVHMERFDTLKELRCSITFIPLNKPTQIYPRRRNAPIPNASTFPSPDYFLPDLPPRCNSLQRPKPKLALRSQTWIVQLLVPTSFSPISNGRSLSHTPYYLSTLSSSHLRPSTPPTPHAHPQGLTPHQNSPPLLKPSPTYTTPPPLGTIPPFKIDFTPGTNIKYCRHVAADADCLWIWI</sequence>
<name>A0A9P5PK28_9AGAR</name>
<comment type="caution">
    <text evidence="2">The sequence shown here is derived from an EMBL/GenBank/DDBJ whole genome shotgun (WGS) entry which is preliminary data.</text>
</comment>
<protein>
    <submittedName>
        <fullName evidence="2">Uncharacterized protein</fullName>
    </submittedName>
</protein>
<feature type="region of interest" description="Disordered" evidence="1">
    <location>
        <begin position="109"/>
        <end position="146"/>
    </location>
</feature>
<evidence type="ECO:0000313" key="2">
    <source>
        <dbReference type="EMBL" id="KAF9067026.1"/>
    </source>
</evidence>
<dbReference type="EMBL" id="JADNRY010000079">
    <property type="protein sequence ID" value="KAF9067026.1"/>
    <property type="molecule type" value="Genomic_DNA"/>
</dbReference>
<organism evidence="2 3">
    <name type="scientific">Rhodocollybia butyracea</name>
    <dbReference type="NCBI Taxonomy" id="206335"/>
    <lineage>
        <taxon>Eukaryota</taxon>
        <taxon>Fungi</taxon>
        <taxon>Dikarya</taxon>
        <taxon>Basidiomycota</taxon>
        <taxon>Agaricomycotina</taxon>
        <taxon>Agaricomycetes</taxon>
        <taxon>Agaricomycetidae</taxon>
        <taxon>Agaricales</taxon>
        <taxon>Marasmiineae</taxon>
        <taxon>Omphalotaceae</taxon>
        <taxon>Rhodocollybia</taxon>
    </lineage>
</organism>
<dbReference type="Proteomes" id="UP000772434">
    <property type="component" value="Unassembled WGS sequence"/>
</dbReference>
<evidence type="ECO:0000313" key="3">
    <source>
        <dbReference type="Proteomes" id="UP000772434"/>
    </source>
</evidence>